<evidence type="ECO:0000256" key="1">
    <source>
        <dbReference type="SAM" id="SignalP"/>
    </source>
</evidence>
<organism evidence="2 3">
    <name type="scientific">Robertmurraya mangrovi</name>
    <dbReference type="NCBI Taxonomy" id="3098077"/>
    <lineage>
        <taxon>Bacteria</taxon>
        <taxon>Bacillati</taxon>
        <taxon>Bacillota</taxon>
        <taxon>Bacilli</taxon>
        <taxon>Bacillales</taxon>
        <taxon>Bacillaceae</taxon>
        <taxon>Robertmurraya</taxon>
    </lineage>
</organism>
<feature type="signal peptide" evidence="1">
    <location>
        <begin position="1"/>
        <end position="22"/>
    </location>
</feature>
<name>A0ABU5J084_9BACI</name>
<sequence length="136" mass="15678">MRLRVFLSIFLMMILAACSSTKTVVSDEVVFFGEGKYWDVKYTFNPELYKEKKISWVEMEAKDLELSKLDLDQLVVELESRDGTVSGKVGDMEVKIEGKVLSFVVGTVNTDTFLEDEYKLKINYEDQQDVIKLKVE</sequence>
<proteinExistence type="predicted"/>
<evidence type="ECO:0000313" key="2">
    <source>
        <dbReference type="EMBL" id="MDZ5472823.1"/>
    </source>
</evidence>
<dbReference type="Proteomes" id="UP001290455">
    <property type="component" value="Unassembled WGS sequence"/>
</dbReference>
<accession>A0ABU5J084</accession>
<dbReference type="RefSeq" id="WP_322447125.1">
    <property type="nucleotide sequence ID" value="NZ_JAXOFX010000009.1"/>
</dbReference>
<protein>
    <recommendedName>
        <fullName evidence="4">Lipoprotein</fullName>
    </recommendedName>
</protein>
<reference evidence="2 3" key="1">
    <citation type="submission" date="2023-11" db="EMBL/GenBank/DDBJ databases">
        <title>Bacillus jintuensis, isolated from a mudflat on the Beibu Gulf coast.</title>
        <authorList>
            <person name="Li M."/>
        </authorList>
    </citation>
    <scope>NUCLEOTIDE SEQUENCE [LARGE SCALE GENOMIC DNA]</scope>
    <source>
        <strain evidence="2 3">31A1R</strain>
    </source>
</reference>
<keyword evidence="1" id="KW-0732">Signal</keyword>
<comment type="caution">
    <text evidence="2">The sequence shown here is derived from an EMBL/GenBank/DDBJ whole genome shotgun (WGS) entry which is preliminary data.</text>
</comment>
<dbReference type="EMBL" id="JAXOFX010000009">
    <property type="protein sequence ID" value="MDZ5472823.1"/>
    <property type="molecule type" value="Genomic_DNA"/>
</dbReference>
<feature type="chain" id="PRO_5045921851" description="Lipoprotein" evidence="1">
    <location>
        <begin position="23"/>
        <end position="136"/>
    </location>
</feature>
<dbReference type="PROSITE" id="PS51257">
    <property type="entry name" value="PROKAR_LIPOPROTEIN"/>
    <property type="match status" value="1"/>
</dbReference>
<evidence type="ECO:0008006" key="4">
    <source>
        <dbReference type="Google" id="ProtNLM"/>
    </source>
</evidence>
<gene>
    <name evidence="2" type="ORF">SM124_13910</name>
</gene>
<keyword evidence="3" id="KW-1185">Reference proteome</keyword>
<evidence type="ECO:0000313" key="3">
    <source>
        <dbReference type="Proteomes" id="UP001290455"/>
    </source>
</evidence>